<dbReference type="Gene3D" id="1.10.287.1060">
    <property type="entry name" value="ESAT-6-like"/>
    <property type="match status" value="1"/>
</dbReference>
<dbReference type="NCBIfam" id="TIGR03930">
    <property type="entry name" value="WXG100_ESAT6"/>
    <property type="match status" value="1"/>
</dbReference>
<organism evidence="2 3">
    <name type="scientific">Lentzea atacamensis</name>
    <dbReference type="NCBI Taxonomy" id="531938"/>
    <lineage>
        <taxon>Bacteria</taxon>
        <taxon>Bacillati</taxon>
        <taxon>Actinomycetota</taxon>
        <taxon>Actinomycetes</taxon>
        <taxon>Pseudonocardiales</taxon>
        <taxon>Pseudonocardiaceae</taxon>
        <taxon>Lentzea</taxon>
    </lineage>
</organism>
<name>A0A316HT41_9PSEU</name>
<reference evidence="2 3" key="1">
    <citation type="submission" date="2018-05" db="EMBL/GenBank/DDBJ databases">
        <title>Genomic Encyclopedia of Type Strains, Phase IV (KMG-IV): sequencing the most valuable type-strain genomes for metagenomic binning, comparative biology and taxonomic classification.</title>
        <authorList>
            <person name="Goeker M."/>
        </authorList>
    </citation>
    <scope>NUCLEOTIDE SEQUENCE [LARGE SCALE GENOMIC DNA]</scope>
    <source>
        <strain evidence="2 3">DSM 45480</strain>
    </source>
</reference>
<sequence length="114" mass="12273">MTSAENSVTKEGMEAAAARMEQALRTVNSEKEQVDASVSRLFGTFTGDAATTYRMAMKGWYDNVDTINQALNEMINIMRQGAQTVSMTATNTHAEAEEGLRLMNSTAATGLSGL</sequence>
<evidence type="ECO:0000313" key="2">
    <source>
        <dbReference type="EMBL" id="PWK84419.1"/>
    </source>
</evidence>
<accession>A0A316HT41</accession>
<dbReference type="EMBL" id="QGHB01000008">
    <property type="protein sequence ID" value="PWK84419.1"/>
    <property type="molecule type" value="Genomic_DNA"/>
</dbReference>
<protein>
    <submittedName>
        <fullName evidence="2">WXG100 family type VII secretion target</fullName>
    </submittedName>
</protein>
<feature type="region of interest" description="Disordered" evidence="1">
    <location>
        <begin position="1"/>
        <end position="31"/>
    </location>
</feature>
<dbReference type="RefSeq" id="WP_109638748.1">
    <property type="nucleotide sequence ID" value="NZ_QGHB01000008.1"/>
</dbReference>
<evidence type="ECO:0000313" key="3">
    <source>
        <dbReference type="Proteomes" id="UP000246005"/>
    </source>
</evidence>
<dbReference type="SUPFAM" id="SSF140453">
    <property type="entry name" value="EsxAB dimer-like"/>
    <property type="match status" value="1"/>
</dbReference>
<proteinExistence type="predicted"/>
<dbReference type="Pfam" id="PF06013">
    <property type="entry name" value="WXG100"/>
    <property type="match status" value="1"/>
</dbReference>
<comment type="caution">
    <text evidence="2">The sequence shown here is derived from an EMBL/GenBank/DDBJ whole genome shotgun (WGS) entry which is preliminary data.</text>
</comment>
<dbReference type="InterPro" id="IPR036689">
    <property type="entry name" value="ESAT-6-like_sf"/>
</dbReference>
<dbReference type="AlphaFoldDB" id="A0A316HT41"/>
<dbReference type="InterPro" id="IPR010310">
    <property type="entry name" value="T7SS_ESAT-6-like"/>
</dbReference>
<dbReference type="Proteomes" id="UP000246005">
    <property type="component" value="Unassembled WGS sequence"/>
</dbReference>
<gene>
    <name evidence="2" type="ORF">C8D88_10834</name>
</gene>
<evidence type="ECO:0000256" key="1">
    <source>
        <dbReference type="SAM" id="MobiDB-lite"/>
    </source>
</evidence>